<dbReference type="PROSITE" id="PS00157">
    <property type="entry name" value="RUBISCO_LARGE"/>
    <property type="match status" value="1"/>
</dbReference>
<dbReference type="Proteomes" id="UP000282759">
    <property type="component" value="Unassembled WGS sequence"/>
</dbReference>
<proteinExistence type="inferred from homology"/>
<dbReference type="GO" id="GO:0016984">
    <property type="term" value="F:ribulose-bisphosphate carboxylase activity"/>
    <property type="evidence" value="ECO:0007669"/>
    <property type="project" value="InterPro"/>
</dbReference>
<keyword evidence="3" id="KW-0460">Magnesium</keyword>
<dbReference type="Gene3D" id="3.30.70.150">
    <property type="entry name" value="RuBisCO large subunit, N-terminal domain"/>
    <property type="match status" value="1"/>
</dbReference>
<evidence type="ECO:0000259" key="6">
    <source>
        <dbReference type="Pfam" id="PF02788"/>
    </source>
</evidence>
<protein>
    <submittedName>
        <fullName evidence="7">Ribulose 1,5-bisphosphate carboxylase</fullName>
    </submittedName>
</protein>
<gene>
    <name evidence="7" type="ORF">EOD41_02950</name>
</gene>
<dbReference type="InterPro" id="IPR036422">
    <property type="entry name" value="RuBisCO_lsu_N_sf"/>
</dbReference>
<dbReference type="OrthoDB" id="9770811at2"/>
<evidence type="ECO:0000256" key="4">
    <source>
        <dbReference type="RuleBase" id="RU003834"/>
    </source>
</evidence>
<dbReference type="InterPro" id="IPR017443">
    <property type="entry name" value="RuBisCO_lsu_fd_N"/>
</dbReference>
<accession>A0A437MZ18</accession>
<dbReference type="PANTHER" id="PTHR42704:SF17">
    <property type="entry name" value="RIBULOSE BISPHOSPHATE CARBOXYLASE LARGE CHAIN"/>
    <property type="match status" value="1"/>
</dbReference>
<keyword evidence="8" id="KW-1185">Reference proteome</keyword>
<evidence type="ECO:0000256" key="2">
    <source>
        <dbReference type="ARBA" id="ARBA00022723"/>
    </source>
</evidence>
<dbReference type="InterPro" id="IPR000685">
    <property type="entry name" value="RuBisCO_lsu_C"/>
</dbReference>
<feature type="domain" description="Ribulose bisphosphate carboxylase large subunit C-terminal" evidence="5">
    <location>
        <begin position="138"/>
        <end position="416"/>
    </location>
</feature>
<sequence>MNTDNIIRAKYLIETSQPLEKAAQMMAGEQSCGTFVRVPGETDELREQFSAKVELIEELGTVPQPTLPGAKHAAANVPVQRAIVQLAWPFHNVGANLPNLMATVAGNLYELNPFSGLKLLDVEIPPAFADKYPGPQFGIEGTRKLTGVYNRPVIGTIIKPSVGLTPEATAAQTETLIEVGLDFLKDDELMGNPPHSPFEKRVKLVMDVINRYADKTGKKPMYAFNISGDVDDMLNMHDVVLNNGGTCVMVSINHVGLSGFSKLRQHAQLPIHGHRNFWGALSRSEVLGVDFQAYQKIWRLAGVDHLHTNGIRNKFCEADESVIKSIKSCLTPMLDGYPVMPVISSGQWAGQAVDTYNAINSTDVMYVCGGGIVAHPAGIAAGVRSVVQAWEAAIKGESLAAYAEKHIELKQAIEVYG</sequence>
<comment type="cofactor">
    <cofactor evidence="1">
        <name>Mg(2+)</name>
        <dbReference type="ChEBI" id="CHEBI:18420"/>
    </cofactor>
</comment>
<name>A0A437MZ18_9SPHI</name>
<dbReference type="RefSeq" id="WP_127703278.1">
    <property type="nucleotide sequence ID" value="NZ_SACK01000001.1"/>
</dbReference>
<dbReference type="PANTHER" id="PTHR42704">
    <property type="entry name" value="RIBULOSE BISPHOSPHATE CARBOXYLASE"/>
    <property type="match status" value="1"/>
</dbReference>
<keyword evidence="2" id="KW-0479">Metal-binding</keyword>
<reference evidence="7 8" key="1">
    <citation type="submission" date="2019-01" db="EMBL/GenBank/DDBJ databases">
        <authorList>
            <person name="Chen W.-M."/>
        </authorList>
    </citation>
    <scope>NUCLEOTIDE SEQUENCE [LARGE SCALE GENOMIC DNA]</scope>
    <source>
        <strain evidence="7 8">YBJ-36</strain>
    </source>
</reference>
<evidence type="ECO:0000313" key="7">
    <source>
        <dbReference type="EMBL" id="RVU02912.1"/>
    </source>
</evidence>
<dbReference type="Gene3D" id="3.20.20.110">
    <property type="entry name" value="Ribulose bisphosphate carboxylase, large subunit, C-terminal domain"/>
    <property type="match status" value="1"/>
</dbReference>
<dbReference type="SUPFAM" id="SSF54966">
    <property type="entry name" value="RuBisCO, large subunit, small (N-terminal) domain"/>
    <property type="match status" value="1"/>
</dbReference>
<dbReference type="InterPro" id="IPR033966">
    <property type="entry name" value="RuBisCO"/>
</dbReference>
<evidence type="ECO:0000313" key="8">
    <source>
        <dbReference type="Proteomes" id="UP000282759"/>
    </source>
</evidence>
<feature type="domain" description="Ribulose bisphosphate carboxylase large subunit ferrodoxin-like N-terminal" evidence="6">
    <location>
        <begin position="16"/>
        <end position="128"/>
    </location>
</feature>
<dbReference type="InterPro" id="IPR020878">
    <property type="entry name" value="RuBisCo_large_chain_AS"/>
</dbReference>
<evidence type="ECO:0000256" key="1">
    <source>
        <dbReference type="ARBA" id="ARBA00001946"/>
    </source>
</evidence>
<dbReference type="Pfam" id="PF00016">
    <property type="entry name" value="RuBisCO_large"/>
    <property type="match status" value="1"/>
</dbReference>
<dbReference type="SFLD" id="SFLDS00014">
    <property type="entry name" value="RuBisCO"/>
    <property type="match status" value="1"/>
</dbReference>
<comment type="caution">
    <text evidence="7">The sequence shown here is derived from an EMBL/GenBank/DDBJ whole genome shotgun (WGS) entry which is preliminary data.</text>
</comment>
<evidence type="ECO:0000256" key="3">
    <source>
        <dbReference type="ARBA" id="ARBA00022842"/>
    </source>
</evidence>
<dbReference type="EMBL" id="SACK01000001">
    <property type="protein sequence ID" value="RVU02912.1"/>
    <property type="molecule type" value="Genomic_DNA"/>
</dbReference>
<dbReference type="InterPro" id="IPR036376">
    <property type="entry name" value="RuBisCO_lsu_C_sf"/>
</dbReference>
<dbReference type="AlphaFoldDB" id="A0A437MZ18"/>
<organism evidence="7 8">
    <name type="scientific">Mucilaginibacter limnophilus</name>
    <dbReference type="NCBI Taxonomy" id="1932778"/>
    <lineage>
        <taxon>Bacteria</taxon>
        <taxon>Pseudomonadati</taxon>
        <taxon>Bacteroidota</taxon>
        <taxon>Sphingobacteriia</taxon>
        <taxon>Sphingobacteriales</taxon>
        <taxon>Sphingobacteriaceae</taxon>
        <taxon>Mucilaginibacter</taxon>
    </lineage>
</organism>
<dbReference type="SFLD" id="SFLDG00301">
    <property type="entry name" value="RuBisCO-like_proteins"/>
    <property type="match status" value="1"/>
</dbReference>
<dbReference type="GO" id="GO:0015977">
    <property type="term" value="P:carbon fixation"/>
    <property type="evidence" value="ECO:0007669"/>
    <property type="project" value="InterPro"/>
</dbReference>
<dbReference type="Pfam" id="PF02788">
    <property type="entry name" value="RuBisCO_large_N"/>
    <property type="match status" value="1"/>
</dbReference>
<comment type="similarity">
    <text evidence="4">Belongs to the RuBisCO large chain family.</text>
</comment>
<dbReference type="SUPFAM" id="SSF51649">
    <property type="entry name" value="RuBisCo, C-terminal domain"/>
    <property type="match status" value="1"/>
</dbReference>
<dbReference type="CDD" id="cd08207">
    <property type="entry name" value="RLP_NonPhot"/>
    <property type="match status" value="1"/>
</dbReference>
<evidence type="ECO:0000259" key="5">
    <source>
        <dbReference type="Pfam" id="PF00016"/>
    </source>
</evidence>
<dbReference type="GO" id="GO:0000287">
    <property type="term" value="F:magnesium ion binding"/>
    <property type="evidence" value="ECO:0007669"/>
    <property type="project" value="InterPro"/>
</dbReference>